<name>A0A2G9YK28_9BACT</name>
<proteinExistence type="inferred from homology"/>
<keyword evidence="5 7" id="KW-1133">Transmembrane helix</keyword>
<feature type="transmembrane region" description="Helical" evidence="7">
    <location>
        <begin position="148"/>
        <end position="168"/>
    </location>
</feature>
<reference evidence="8 9" key="1">
    <citation type="submission" date="2017-09" db="EMBL/GenBank/DDBJ databases">
        <title>Depth-based differentiation of microbial function through sediment-hosted aquifers and enrichment of novel symbionts in the deep terrestrial subsurface.</title>
        <authorList>
            <person name="Probst A.J."/>
            <person name="Ladd B."/>
            <person name="Jarett J.K."/>
            <person name="Geller-Mcgrath D.E."/>
            <person name="Sieber C.M."/>
            <person name="Emerson J.B."/>
            <person name="Anantharaman K."/>
            <person name="Thomas B.C."/>
            <person name="Malmstrom R."/>
            <person name="Stieglmeier M."/>
            <person name="Klingl A."/>
            <person name="Woyke T."/>
            <person name="Ryan C.M."/>
            <person name="Banfield J.F."/>
        </authorList>
    </citation>
    <scope>NUCLEOTIDE SEQUENCE [LARGE SCALE GENOMIC DNA]</scope>
    <source>
        <strain evidence="8">CG23_combo_of_CG06-09_8_20_14_all_41_10</strain>
    </source>
</reference>
<gene>
    <name evidence="8" type="ORF">COX41_02125</name>
</gene>
<feature type="transmembrane region" description="Helical" evidence="7">
    <location>
        <begin position="319"/>
        <end position="338"/>
    </location>
</feature>
<evidence type="ECO:0000256" key="6">
    <source>
        <dbReference type="ARBA" id="ARBA00023136"/>
    </source>
</evidence>
<feature type="transmembrane region" description="Helical" evidence="7">
    <location>
        <begin position="90"/>
        <end position="109"/>
    </location>
</feature>
<comment type="caution">
    <text evidence="8">The sequence shown here is derived from an EMBL/GenBank/DDBJ whole genome shotgun (WGS) entry which is preliminary data.</text>
</comment>
<dbReference type="Pfam" id="PF03773">
    <property type="entry name" value="ArsP_1"/>
    <property type="match status" value="1"/>
</dbReference>
<dbReference type="PANTHER" id="PTHR34184">
    <property type="entry name" value="UPF0718 PROTEIN YCGR"/>
    <property type="match status" value="1"/>
</dbReference>
<evidence type="ECO:0000256" key="7">
    <source>
        <dbReference type="SAM" id="Phobius"/>
    </source>
</evidence>
<evidence type="ECO:0000256" key="3">
    <source>
        <dbReference type="ARBA" id="ARBA00022475"/>
    </source>
</evidence>
<keyword evidence="4 7" id="KW-0812">Transmembrane</keyword>
<accession>A0A2G9YK28</accession>
<evidence type="ECO:0000313" key="9">
    <source>
        <dbReference type="Proteomes" id="UP000231292"/>
    </source>
</evidence>
<dbReference type="InterPro" id="IPR005524">
    <property type="entry name" value="DUF318"/>
</dbReference>
<evidence type="ECO:0008006" key="10">
    <source>
        <dbReference type="Google" id="ProtNLM"/>
    </source>
</evidence>
<dbReference type="AlphaFoldDB" id="A0A2G9YK28"/>
<keyword evidence="3" id="KW-1003">Cell membrane</keyword>
<dbReference type="PANTHER" id="PTHR34184:SF4">
    <property type="entry name" value="UPF0718 PROTEIN YCGR"/>
    <property type="match status" value="1"/>
</dbReference>
<evidence type="ECO:0000256" key="4">
    <source>
        <dbReference type="ARBA" id="ARBA00022692"/>
    </source>
</evidence>
<feature type="transmembrane region" description="Helical" evidence="7">
    <location>
        <begin position="294"/>
        <end position="313"/>
    </location>
</feature>
<feature type="transmembrane region" description="Helical" evidence="7">
    <location>
        <begin position="225"/>
        <end position="245"/>
    </location>
</feature>
<protein>
    <recommendedName>
        <fullName evidence="10">ATPase</fullName>
    </recommendedName>
</protein>
<keyword evidence="6 7" id="KW-0472">Membrane</keyword>
<sequence length="343" mass="38192">MSECCRDKARRPFFKNRLFIVSAVILILLLVSLFLPILKPFQKHFLGYAKSIWWAVFLGLFLGGFIDYYIPKEYISKVLARKRPATIFNAVFLGFLMSACSHGILALSIQLHKKGASNPAVVSFLLASPWANFTITVMLVGFFGLKGLLIIIAAIVVAINTGFVFMFLEGKGLIEKNKNIIEVAEGYSIINDWRIRVKDYKFSLKSMLSDFKGVLNGTMELSDMVLWWIVLGIFIASLAGAYIPVHFFHKFMGPTLLGLFITLGLATVIEVCSEGSSPLAFEIYKQTGALGNSFVFLMAGVATDYTEIGLLWSNVGRRVALWMPVVAVPQVIAIGYLIDRFIK</sequence>
<evidence type="ECO:0000313" key="8">
    <source>
        <dbReference type="EMBL" id="PIP19588.1"/>
    </source>
</evidence>
<organism evidence="8 9">
    <name type="scientific">Candidatus Sherwoodlollariibacterium unditelluris</name>
    <dbReference type="NCBI Taxonomy" id="1974757"/>
    <lineage>
        <taxon>Bacteria</taxon>
        <taxon>Pseudomonadati</taxon>
        <taxon>Candidatus Omnitrophota</taxon>
        <taxon>Candidatus Sherwoodlollariibacterium</taxon>
    </lineage>
</organism>
<comment type="similarity">
    <text evidence="2">Belongs to the UPF0718 family.</text>
</comment>
<feature type="transmembrane region" description="Helical" evidence="7">
    <location>
        <begin position="251"/>
        <end position="273"/>
    </location>
</feature>
<evidence type="ECO:0000256" key="2">
    <source>
        <dbReference type="ARBA" id="ARBA00006386"/>
    </source>
</evidence>
<dbReference type="Proteomes" id="UP000231292">
    <property type="component" value="Unassembled WGS sequence"/>
</dbReference>
<feature type="transmembrane region" description="Helical" evidence="7">
    <location>
        <begin position="51"/>
        <end position="70"/>
    </location>
</feature>
<comment type="subcellular location">
    <subcellularLocation>
        <location evidence="1">Cell membrane</location>
        <topology evidence="1">Multi-pass membrane protein</topology>
    </subcellularLocation>
</comment>
<dbReference type="InterPro" id="IPR052923">
    <property type="entry name" value="UPF0718"/>
</dbReference>
<evidence type="ECO:0000256" key="5">
    <source>
        <dbReference type="ARBA" id="ARBA00022989"/>
    </source>
</evidence>
<feature type="transmembrane region" description="Helical" evidence="7">
    <location>
        <begin position="18"/>
        <end position="39"/>
    </location>
</feature>
<dbReference type="GO" id="GO:0005886">
    <property type="term" value="C:plasma membrane"/>
    <property type="evidence" value="ECO:0007669"/>
    <property type="project" value="UniProtKB-SubCell"/>
</dbReference>
<dbReference type="EMBL" id="PCRK01000043">
    <property type="protein sequence ID" value="PIP19588.1"/>
    <property type="molecule type" value="Genomic_DNA"/>
</dbReference>
<evidence type="ECO:0000256" key="1">
    <source>
        <dbReference type="ARBA" id="ARBA00004651"/>
    </source>
</evidence>
<feature type="transmembrane region" description="Helical" evidence="7">
    <location>
        <begin position="121"/>
        <end position="142"/>
    </location>
</feature>